<keyword evidence="3" id="KW-1185">Reference proteome</keyword>
<accession>A0A7X1KJX4</accession>
<feature type="domain" description="Cell wall hydrolase SleB" evidence="1">
    <location>
        <begin position="148"/>
        <end position="257"/>
    </location>
</feature>
<proteinExistence type="predicted"/>
<protein>
    <submittedName>
        <fullName evidence="2">Cell wall hydrolase</fullName>
    </submittedName>
</protein>
<evidence type="ECO:0000313" key="3">
    <source>
        <dbReference type="Proteomes" id="UP000566813"/>
    </source>
</evidence>
<evidence type="ECO:0000259" key="1">
    <source>
        <dbReference type="Pfam" id="PF07486"/>
    </source>
</evidence>
<sequence length="376" mass="39145">MDPVFSLECELSPRDFSARLKRRARGAGARAQARHRGRRALALAAAIAVPAFAAPQDWASPFVIGNAAAADPAVLEPMPFERAGMSFPGSAFYYLAPEASRPLETDSHWDGETSAGPAARGLGFRGTALDRMRAETCLTQAIYYEAASEPDAGQRAVAQVVLNRVAHPAYPKTVCGVVYQGSEKPTGCQFTFTCDGALARVPNRLFWERAASVARAALAGYVYAPVGLATHYHTIAVHPYWADSLNFIGTIGAHRFYRFGGPAGAPALFNPALYRGGEPDAAPPPRGSIGAAGETAADPVAIEQAYAAGMKVAAVAAPELAPGRAPAPAPAPAPSYAATITARGGDALYTAKALPGSGAVRPEYANAGQWIARPGS</sequence>
<evidence type="ECO:0000313" key="2">
    <source>
        <dbReference type="EMBL" id="MBC2663941.1"/>
    </source>
</evidence>
<dbReference type="GO" id="GO:0016787">
    <property type="term" value="F:hydrolase activity"/>
    <property type="evidence" value="ECO:0007669"/>
    <property type="project" value="UniProtKB-KW"/>
</dbReference>
<keyword evidence="2" id="KW-0378">Hydrolase</keyword>
<organism evidence="2 3">
    <name type="scientific">Novosphingobium flavum</name>
    <dbReference type="NCBI Taxonomy" id="1778672"/>
    <lineage>
        <taxon>Bacteria</taxon>
        <taxon>Pseudomonadati</taxon>
        <taxon>Pseudomonadota</taxon>
        <taxon>Alphaproteobacteria</taxon>
        <taxon>Sphingomonadales</taxon>
        <taxon>Sphingomonadaceae</taxon>
        <taxon>Novosphingobium</taxon>
    </lineage>
</organism>
<dbReference type="RefSeq" id="WP_185662204.1">
    <property type="nucleotide sequence ID" value="NZ_JACLAW010000001.1"/>
</dbReference>
<dbReference type="Proteomes" id="UP000566813">
    <property type="component" value="Unassembled WGS sequence"/>
</dbReference>
<comment type="caution">
    <text evidence="2">The sequence shown here is derived from an EMBL/GenBank/DDBJ whole genome shotgun (WGS) entry which is preliminary data.</text>
</comment>
<gene>
    <name evidence="2" type="ORF">H7F51_00255</name>
</gene>
<reference evidence="2 3" key="1">
    <citation type="submission" date="2020-08" db="EMBL/GenBank/DDBJ databases">
        <title>The genome sequence of type strain Novosphingobium flavum NBRC 111647.</title>
        <authorList>
            <person name="Liu Y."/>
        </authorList>
    </citation>
    <scope>NUCLEOTIDE SEQUENCE [LARGE SCALE GENOMIC DNA]</scope>
    <source>
        <strain evidence="2 3">NBRC 111647</strain>
    </source>
</reference>
<dbReference type="AlphaFoldDB" id="A0A7X1KJX4"/>
<dbReference type="InterPro" id="IPR011105">
    <property type="entry name" value="Cell_wall_hydrolase_SleB"/>
</dbReference>
<dbReference type="Pfam" id="PF07486">
    <property type="entry name" value="Hydrolase_2"/>
    <property type="match status" value="1"/>
</dbReference>
<dbReference type="InterPro" id="IPR042047">
    <property type="entry name" value="SleB_dom1"/>
</dbReference>
<dbReference type="Gene3D" id="1.10.10.2520">
    <property type="entry name" value="Cell wall hydrolase SleB, domain 1"/>
    <property type="match status" value="1"/>
</dbReference>
<dbReference type="EMBL" id="JACLAW010000001">
    <property type="protein sequence ID" value="MBC2663941.1"/>
    <property type="molecule type" value="Genomic_DNA"/>
</dbReference>
<name>A0A7X1KJX4_9SPHN</name>